<protein>
    <submittedName>
        <fullName evidence="3">Sensor histidine kinase</fullName>
    </submittedName>
</protein>
<feature type="transmembrane region" description="Helical" evidence="1">
    <location>
        <begin position="6"/>
        <end position="23"/>
    </location>
</feature>
<accession>A0A9D1HVT5</accession>
<keyword evidence="1" id="KW-0812">Transmembrane</keyword>
<dbReference type="Proteomes" id="UP000824078">
    <property type="component" value="Unassembled WGS sequence"/>
</dbReference>
<keyword evidence="3" id="KW-0808">Transferase</keyword>
<evidence type="ECO:0000313" key="4">
    <source>
        <dbReference type="Proteomes" id="UP000824078"/>
    </source>
</evidence>
<dbReference type="InterPro" id="IPR032834">
    <property type="entry name" value="NatK-like_C"/>
</dbReference>
<dbReference type="InterPro" id="IPR036890">
    <property type="entry name" value="HATPase_C_sf"/>
</dbReference>
<gene>
    <name evidence="3" type="ORF">IAD17_00860</name>
</gene>
<evidence type="ECO:0000313" key="3">
    <source>
        <dbReference type="EMBL" id="HIU23464.1"/>
    </source>
</evidence>
<sequence length="318" mass="35253">MSLWSIDACVTLLTLLASLLFIGRALKNTPKKMRLLCMGYVVCLAVITLFSWLLVEHFAFTPTLLVVTSICSIVGAFITPHLLHQLTDIEIQRFRAQKLSEFYTSQQNYFAEIRNQTNVATIMQNNIDNFLDEIHHAIEKKDLDSARTLMANVDKAVASPKDTLCKSQALNALLTAKQTVCQKLNIPLRLSISQPIPSCKCGNSSDGLSDIELVAIVGNLLDNAITATQKMSGNKYTREIVATISYQADCLFIEVQNPYDTTMRTVYKRAHGLDKHGWGLAIVDRIASQHDGKFSAEGKHGLFTARVVVPLEVPSTPK</sequence>
<keyword evidence="1" id="KW-0472">Membrane</keyword>
<keyword evidence="1" id="KW-1133">Transmembrane helix</keyword>
<keyword evidence="3" id="KW-0418">Kinase</keyword>
<feature type="transmembrane region" description="Helical" evidence="1">
    <location>
        <begin position="35"/>
        <end position="54"/>
    </location>
</feature>
<dbReference type="AlphaFoldDB" id="A0A9D1HVT5"/>
<feature type="transmembrane region" description="Helical" evidence="1">
    <location>
        <begin position="60"/>
        <end position="83"/>
    </location>
</feature>
<reference evidence="3" key="1">
    <citation type="submission" date="2020-10" db="EMBL/GenBank/DDBJ databases">
        <authorList>
            <person name="Gilroy R."/>
        </authorList>
    </citation>
    <scope>NUCLEOTIDE SEQUENCE</scope>
    <source>
        <strain evidence="3">ChiHjej12B11-29160</strain>
    </source>
</reference>
<comment type="caution">
    <text evidence="3">The sequence shown here is derived from an EMBL/GenBank/DDBJ whole genome shotgun (WGS) entry which is preliminary data.</text>
</comment>
<dbReference type="Pfam" id="PF14501">
    <property type="entry name" value="HATPase_c_5"/>
    <property type="match status" value="1"/>
</dbReference>
<feature type="domain" description="Sensor histidine kinase NatK-like C-terminal" evidence="2">
    <location>
        <begin position="211"/>
        <end position="310"/>
    </location>
</feature>
<proteinExistence type="predicted"/>
<dbReference type="Gene3D" id="3.30.565.10">
    <property type="entry name" value="Histidine kinase-like ATPase, C-terminal domain"/>
    <property type="match status" value="1"/>
</dbReference>
<name>A0A9D1HVT5_9ACTN</name>
<evidence type="ECO:0000259" key="2">
    <source>
        <dbReference type="Pfam" id="PF14501"/>
    </source>
</evidence>
<dbReference type="EMBL" id="DVMQ01000003">
    <property type="protein sequence ID" value="HIU23464.1"/>
    <property type="molecule type" value="Genomic_DNA"/>
</dbReference>
<dbReference type="GO" id="GO:0016301">
    <property type="term" value="F:kinase activity"/>
    <property type="evidence" value="ECO:0007669"/>
    <property type="project" value="UniProtKB-KW"/>
</dbReference>
<dbReference type="SUPFAM" id="SSF55874">
    <property type="entry name" value="ATPase domain of HSP90 chaperone/DNA topoisomerase II/histidine kinase"/>
    <property type="match status" value="1"/>
</dbReference>
<evidence type="ECO:0000256" key="1">
    <source>
        <dbReference type="SAM" id="Phobius"/>
    </source>
</evidence>
<organism evidence="3 4">
    <name type="scientific">Candidatus Coprovicinus avistercoris</name>
    <dbReference type="NCBI Taxonomy" id="2840754"/>
    <lineage>
        <taxon>Bacteria</taxon>
        <taxon>Bacillati</taxon>
        <taxon>Actinomycetota</taxon>
        <taxon>Coriobacteriia</taxon>
        <taxon>Coriobacteriales</taxon>
        <taxon>Coriobacteriaceae</taxon>
        <taxon>Coriobacteriaceae incertae sedis</taxon>
        <taxon>Candidatus Coprovicinus</taxon>
    </lineage>
</organism>
<reference evidence="3" key="2">
    <citation type="journal article" date="2021" name="PeerJ">
        <title>Extensive microbial diversity within the chicken gut microbiome revealed by metagenomics and culture.</title>
        <authorList>
            <person name="Gilroy R."/>
            <person name="Ravi A."/>
            <person name="Getino M."/>
            <person name="Pursley I."/>
            <person name="Horton D.L."/>
            <person name="Alikhan N.F."/>
            <person name="Baker D."/>
            <person name="Gharbi K."/>
            <person name="Hall N."/>
            <person name="Watson M."/>
            <person name="Adriaenssens E.M."/>
            <person name="Foster-Nyarko E."/>
            <person name="Jarju S."/>
            <person name="Secka A."/>
            <person name="Antonio M."/>
            <person name="Oren A."/>
            <person name="Chaudhuri R.R."/>
            <person name="La Ragione R."/>
            <person name="Hildebrand F."/>
            <person name="Pallen M.J."/>
        </authorList>
    </citation>
    <scope>NUCLEOTIDE SEQUENCE</scope>
    <source>
        <strain evidence="3">ChiHjej12B11-29160</strain>
    </source>
</reference>